<evidence type="ECO:0000313" key="2">
    <source>
        <dbReference type="Proteomes" id="UP000319004"/>
    </source>
</evidence>
<gene>
    <name evidence="1" type="ORF">Enr13x_76350</name>
</gene>
<dbReference type="AlphaFoldDB" id="A0A518I3S2"/>
<dbReference type="Proteomes" id="UP000319004">
    <property type="component" value="Chromosome"/>
</dbReference>
<protein>
    <submittedName>
        <fullName evidence="1">Uncharacterized protein</fullName>
    </submittedName>
</protein>
<reference evidence="1 2" key="1">
    <citation type="submission" date="2019-03" db="EMBL/GenBank/DDBJ databases">
        <title>Deep-cultivation of Planctomycetes and their phenomic and genomic characterization uncovers novel biology.</title>
        <authorList>
            <person name="Wiegand S."/>
            <person name="Jogler M."/>
            <person name="Boedeker C."/>
            <person name="Pinto D."/>
            <person name="Vollmers J."/>
            <person name="Rivas-Marin E."/>
            <person name="Kohn T."/>
            <person name="Peeters S.H."/>
            <person name="Heuer A."/>
            <person name="Rast P."/>
            <person name="Oberbeckmann S."/>
            <person name="Bunk B."/>
            <person name="Jeske O."/>
            <person name="Meyerdierks A."/>
            <person name="Storesund J.E."/>
            <person name="Kallscheuer N."/>
            <person name="Luecker S."/>
            <person name="Lage O.M."/>
            <person name="Pohl T."/>
            <person name="Merkel B.J."/>
            <person name="Hornburger P."/>
            <person name="Mueller R.-W."/>
            <person name="Bruemmer F."/>
            <person name="Labrenz M."/>
            <person name="Spormann A.M."/>
            <person name="Op den Camp H."/>
            <person name="Overmann J."/>
            <person name="Amann R."/>
            <person name="Jetten M.S.M."/>
            <person name="Mascher T."/>
            <person name="Medema M.H."/>
            <person name="Devos D.P."/>
            <person name="Kaster A.-K."/>
            <person name="Ovreas L."/>
            <person name="Rohde M."/>
            <person name="Galperin M.Y."/>
            <person name="Jogler C."/>
        </authorList>
    </citation>
    <scope>NUCLEOTIDE SEQUENCE [LARGE SCALE GENOMIC DNA]</scope>
    <source>
        <strain evidence="1 2">Enr13</strain>
    </source>
</reference>
<sequence length="262" mass="29098">MTDHAKEYSLLPFAICQAWQLEVGYERSFKVVQGRVLANRYLIGIPTATLTHERAREIARRLGMPELDDQIFWSLYPDANLLLIGFEDSEPGCVFKLYLEFDDQPIVVAEHSAGPSLRLHRGVKWNVGGVPKPRASDYVWMKGCRLSEIGQHIDSVIGGMSIESELRELIQHATRDVAGDSLRYLEVVEGGRRSFDLNLYATGLQVGAVMGLCRAACVRLGVPAEPIDRLAAIVAKRPLGHLAAGRDSAGNEFFTIYYEPSP</sequence>
<dbReference type="OrthoDB" id="462203at2"/>
<organism evidence="1 2">
    <name type="scientific">Stieleria neptunia</name>
    <dbReference type="NCBI Taxonomy" id="2527979"/>
    <lineage>
        <taxon>Bacteria</taxon>
        <taxon>Pseudomonadati</taxon>
        <taxon>Planctomycetota</taxon>
        <taxon>Planctomycetia</taxon>
        <taxon>Pirellulales</taxon>
        <taxon>Pirellulaceae</taxon>
        <taxon>Stieleria</taxon>
    </lineage>
</organism>
<proteinExistence type="predicted"/>
<dbReference type="RefSeq" id="WP_145391796.1">
    <property type="nucleotide sequence ID" value="NZ_CP037423.1"/>
</dbReference>
<dbReference type="EMBL" id="CP037423">
    <property type="protein sequence ID" value="QDV47724.1"/>
    <property type="molecule type" value="Genomic_DNA"/>
</dbReference>
<evidence type="ECO:0000313" key="1">
    <source>
        <dbReference type="EMBL" id="QDV47724.1"/>
    </source>
</evidence>
<keyword evidence="2" id="KW-1185">Reference proteome</keyword>
<name>A0A518I3S2_9BACT</name>
<dbReference type="KEGG" id="snep:Enr13x_76350"/>
<accession>A0A518I3S2</accession>